<protein>
    <submittedName>
        <fullName evidence="10">Ammonium transporter</fullName>
    </submittedName>
</protein>
<dbReference type="EMBL" id="LPWF01000004">
    <property type="protein sequence ID" value="ODS01817.1"/>
    <property type="molecule type" value="Genomic_DNA"/>
</dbReference>
<keyword evidence="11" id="KW-1185">Reference proteome</keyword>
<keyword evidence="5 8" id="KW-1133">Transmembrane helix</keyword>
<evidence type="ECO:0000256" key="1">
    <source>
        <dbReference type="ARBA" id="ARBA00004141"/>
    </source>
</evidence>
<dbReference type="PANTHER" id="PTHR11730:SF6">
    <property type="entry name" value="AMMONIUM TRANSPORTER"/>
    <property type="match status" value="1"/>
</dbReference>
<feature type="transmembrane region" description="Helical" evidence="8">
    <location>
        <begin position="309"/>
        <end position="326"/>
    </location>
</feature>
<proteinExistence type="inferred from homology"/>
<evidence type="ECO:0000313" key="11">
    <source>
        <dbReference type="Proteomes" id="UP000094472"/>
    </source>
</evidence>
<evidence type="ECO:0000256" key="6">
    <source>
        <dbReference type="ARBA" id="ARBA00023136"/>
    </source>
</evidence>
<evidence type="ECO:0000256" key="2">
    <source>
        <dbReference type="ARBA" id="ARBA00005887"/>
    </source>
</evidence>
<feature type="transmembrane region" description="Helical" evidence="8">
    <location>
        <begin position="113"/>
        <end position="135"/>
    </location>
</feature>
<comment type="similarity">
    <text evidence="2">Belongs to the ammonia transporter channel (TC 1.A.11.2) family.</text>
</comment>
<organism evidence="10 11">
    <name type="scientific">Methyloceanibacter superfactus</name>
    <dbReference type="NCBI Taxonomy" id="1774969"/>
    <lineage>
        <taxon>Bacteria</taxon>
        <taxon>Pseudomonadati</taxon>
        <taxon>Pseudomonadota</taxon>
        <taxon>Alphaproteobacteria</taxon>
        <taxon>Hyphomicrobiales</taxon>
        <taxon>Hyphomicrobiaceae</taxon>
        <taxon>Methyloceanibacter</taxon>
    </lineage>
</organism>
<feature type="transmembrane region" description="Helical" evidence="8">
    <location>
        <begin position="142"/>
        <end position="163"/>
    </location>
</feature>
<dbReference type="Pfam" id="PF00909">
    <property type="entry name" value="Ammonium_transp"/>
    <property type="match status" value="1"/>
</dbReference>
<feature type="transmembrane region" description="Helical" evidence="8">
    <location>
        <begin position="286"/>
        <end position="303"/>
    </location>
</feature>
<feature type="domain" description="Ammonium transporter AmtB-like" evidence="9">
    <location>
        <begin position="26"/>
        <end position="425"/>
    </location>
</feature>
<evidence type="ECO:0000256" key="5">
    <source>
        <dbReference type="ARBA" id="ARBA00022989"/>
    </source>
</evidence>
<feature type="transmembrane region" description="Helical" evidence="8">
    <location>
        <begin position="260"/>
        <end position="279"/>
    </location>
</feature>
<sequence length="440" mass="46364">MLLMEGQIAELTKSSGMLGTVDMEIFYWWCTAIMICIHAGFLAYEMGASRAKNVLASGVKNILAFAFIVPTFFFFGWWIYLAFPSGIIPGESGAAGLPWAAEMGPNLSDNASGVFWAAFVLFAATTASIFSGAVIERIRVSAFVVLAIVLGSVAWILAASWGWHPDGWLVKDWGYHDVGCAGLIHVVAGFFALGVLLNLGPRIGKYNADGTANDLLPHNVPMVLIGLMLIIVGFFGFLGACLIFNPGAQWTNIYGQPATLSSYAFNTLMCFSGGIIGAWAMTRDPFWMMSGALAGIFVAAAGLDVWYPPLAFLLGIVGGVIIKPGNDFLSRMGIDDSVGAVSVHGFSGVLGVLAVGVLAAGYPNVGDAPPTSFVGQFVGLIVMLCCGFIPGYLVSLALKSFGVLRVPDKAQEIGLDLAEVPCQAYPEAVGSKSATLIPAE</sequence>
<feature type="transmembrane region" description="Helical" evidence="8">
    <location>
        <begin position="25"/>
        <end position="44"/>
    </location>
</feature>
<feature type="transmembrane region" description="Helical" evidence="8">
    <location>
        <begin position="222"/>
        <end position="248"/>
    </location>
</feature>
<dbReference type="GO" id="GO:0097272">
    <property type="term" value="P:ammonium homeostasis"/>
    <property type="evidence" value="ECO:0007669"/>
    <property type="project" value="TreeGrafter"/>
</dbReference>
<keyword evidence="4 8" id="KW-0812">Transmembrane</keyword>
<feature type="transmembrane region" description="Helical" evidence="8">
    <location>
        <begin position="374"/>
        <end position="398"/>
    </location>
</feature>
<accession>A0A1E3W9Q0</accession>
<comment type="subcellular location">
    <subcellularLocation>
        <location evidence="1">Membrane</location>
        <topology evidence="1">Multi-pass membrane protein</topology>
    </subcellularLocation>
</comment>
<feature type="transmembrane region" description="Helical" evidence="8">
    <location>
        <begin position="64"/>
        <end position="83"/>
    </location>
</feature>
<dbReference type="Proteomes" id="UP000094472">
    <property type="component" value="Unassembled WGS sequence"/>
</dbReference>
<keyword evidence="6 8" id="KW-0472">Membrane</keyword>
<dbReference type="Gene3D" id="1.10.3430.10">
    <property type="entry name" value="Ammonium transporter AmtB like domains"/>
    <property type="match status" value="1"/>
</dbReference>
<dbReference type="PANTHER" id="PTHR11730">
    <property type="entry name" value="AMMONIUM TRANSPORTER"/>
    <property type="match status" value="1"/>
</dbReference>
<evidence type="ECO:0000256" key="4">
    <source>
        <dbReference type="ARBA" id="ARBA00022692"/>
    </source>
</evidence>
<evidence type="ECO:0000259" key="9">
    <source>
        <dbReference type="Pfam" id="PF00909"/>
    </source>
</evidence>
<feature type="transmembrane region" description="Helical" evidence="8">
    <location>
        <begin position="338"/>
        <end position="362"/>
    </location>
</feature>
<dbReference type="STRING" id="1774969.AUC69_04905"/>
<feature type="transmembrane region" description="Helical" evidence="8">
    <location>
        <begin position="183"/>
        <end position="201"/>
    </location>
</feature>
<comment type="caution">
    <text evidence="10">The sequence shown here is derived from an EMBL/GenBank/DDBJ whole genome shotgun (WGS) entry which is preliminary data.</text>
</comment>
<name>A0A1E3W9Q0_9HYPH</name>
<dbReference type="SUPFAM" id="SSF111352">
    <property type="entry name" value="Ammonium transporter"/>
    <property type="match status" value="1"/>
</dbReference>
<dbReference type="GO" id="GO:0016020">
    <property type="term" value="C:membrane"/>
    <property type="evidence" value="ECO:0007669"/>
    <property type="project" value="UniProtKB-SubCell"/>
</dbReference>
<keyword evidence="3" id="KW-0813">Transport</keyword>
<evidence type="ECO:0000256" key="8">
    <source>
        <dbReference type="SAM" id="Phobius"/>
    </source>
</evidence>
<dbReference type="AlphaFoldDB" id="A0A1E3W9Q0"/>
<evidence type="ECO:0000313" key="10">
    <source>
        <dbReference type="EMBL" id="ODS01817.1"/>
    </source>
</evidence>
<evidence type="ECO:0000256" key="7">
    <source>
        <dbReference type="ARBA" id="ARBA00023177"/>
    </source>
</evidence>
<evidence type="ECO:0000256" key="3">
    <source>
        <dbReference type="ARBA" id="ARBA00022448"/>
    </source>
</evidence>
<reference evidence="10 11" key="1">
    <citation type="journal article" date="2016" name="Environ. Microbiol.">
        <title>New Methyloceanibacter diversity from North Sea sediments includes methanotroph containing solely the soluble methane monooxygenase.</title>
        <authorList>
            <person name="Vekeman B."/>
            <person name="Kerckhof F.M."/>
            <person name="Cremers G."/>
            <person name="de Vos P."/>
            <person name="Vandamme P."/>
            <person name="Boon N."/>
            <person name="Op den Camp H.J."/>
            <person name="Heylen K."/>
        </authorList>
    </citation>
    <scope>NUCLEOTIDE SEQUENCE [LARGE SCALE GENOMIC DNA]</scope>
    <source>
        <strain evidence="10 11">R-67175</strain>
    </source>
</reference>
<gene>
    <name evidence="10" type="ORF">AUC69_04905</name>
</gene>
<dbReference type="InterPro" id="IPR024041">
    <property type="entry name" value="NH4_transpt_AmtB-like_dom"/>
</dbReference>
<dbReference type="GO" id="GO:0008519">
    <property type="term" value="F:ammonium channel activity"/>
    <property type="evidence" value="ECO:0007669"/>
    <property type="project" value="InterPro"/>
</dbReference>
<dbReference type="InterPro" id="IPR029020">
    <property type="entry name" value="Ammonium/urea_transptr"/>
</dbReference>
<keyword evidence="7" id="KW-0924">Ammonia transport</keyword>